<evidence type="ECO:0000313" key="1">
    <source>
        <dbReference type="EMBL" id="TRW95875.1"/>
    </source>
</evidence>
<sequence length="150" mass="17469">MANEAFALYLSISSIEYDSSDSMAYIERLRKLENRCYRRYERRILRYARKDKYLNGLTSKHLLTNPNRKFDLSFLENVNLDVLVSKKFKIFQKRLSQLGIDITCDLSESLKGRTELFEISAIFTAAKRTVATGRSWPRTASKTKLQTCHA</sequence>
<dbReference type="Proteomes" id="UP000733744">
    <property type="component" value="Unassembled WGS sequence"/>
</dbReference>
<evidence type="ECO:0000313" key="2">
    <source>
        <dbReference type="Proteomes" id="UP000733744"/>
    </source>
</evidence>
<dbReference type="RefSeq" id="WP_127030618.1">
    <property type="nucleotide sequence ID" value="NZ_RYFG02000086.1"/>
</dbReference>
<proteinExistence type="predicted"/>
<protein>
    <submittedName>
        <fullName evidence="1">Uncharacterized protein</fullName>
    </submittedName>
</protein>
<gene>
    <name evidence="1" type="ORF">EKO24_009285</name>
</gene>
<accession>A0ABY3CBK6</accession>
<keyword evidence="2" id="KW-1185">Reference proteome</keyword>
<name>A0ABY3CBK6_9GAMM</name>
<reference evidence="1 2" key="1">
    <citation type="journal article" date="2019" name="Antonie Van Leeuwenhoek">
        <title>Description of 'Ca. Methylobacter oryzae' KRF1, a novel species from the environmentally important Methylobacter clade 2.</title>
        <authorList>
            <person name="Khatri K."/>
            <person name="Mohite J.A."/>
            <person name="Pandit P.S."/>
            <person name="Bahulikar R."/>
            <person name="Rahalkar M.C."/>
        </authorList>
    </citation>
    <scope>NUCLEOTIDE SEQUENCE [LARGE SCALE GENOMIC DNA]</scope>
    <source>
        <strain evidence="1 2">KRF1</strain>
    </source>
</reference>
<dbReference type="EMBL" id="RYFG02000086">
    <property type="protein sequence ID" value="TRW95875.1"/>
    <property type="molecule type" value="Genomic_DNA"/>
</dbReference>
<organism evidence="1 2">
    <name type="scientific">Candidatus Methylobacter oryzae</name>
    <dbReference type="NCBI Taxonomy" id="2497749"/>
    <lineage>
        <taxon>Bacteria</taxon>
        <taxon>Pseudomonadati</taxon>
        <taxon>Pseudomonadota</taxon>
        <taxon>Gammaproteobacteria</taxon>
        <taxon>Methylococcales</taxon>
        <taxon>Methylococcaceae</taxon>
        <taxon>Methylobacter</taxon>
    </lineage>
</organism>
<comment type="caution">
    <text evidence="1">The sequence shown here is derived from an EMBL/GenBank/DDBJ whole genome shotgun (WGS) entry which is preliminary data.</text>
</comment>